<keyword evidence="6" id="KW-1185">Reference proteome</keyword>
<dbReference type="Proteomes" id="UP000006764">
    <property type="component" value="Chromosome"/>
</dbReference>
<gene>
    <name evidence="5" type="ORF">S7S_05945</name>
</gene>
<dbReference type="GO" id="GO:0005829">
    <property type="term" value="C:cytosol"/>
    <property type="evidence" value="ECO:0007669"/>
    <property type="project" value="TreeGrafter"/>
</dbReference>
<name>A0A0B4XMQ6_9GAMM</name>
<proteinExistence type="predicted"/>
<evidence type="ECO:0000313" key="6">
    <source>
        <dbReference type="Proteomes" id="UP000006764"/>
    </source>
</evidence>
<dbReference type="GO" id="GO:0003700">
    <property type="term" value="F:DNA-binding transcription factor activity"/>
    <property type="evidence" value="ECO:0007669"/>
    <property type="project" value="InterPro"/>
</dbReference>
<accession>A0A0B4XMQ6</accession>
<dbReference type="SUPFAM" id="SSF46689">
    <property type="entry name" value="Homeodomain-like"/>
    <property type="match status" value="1"/>
</dbReference>
<dbReference type="InterPro" id="IPR032687">
    <property type="entry name" value="AraC-type_N"/>
</dbReference>
<dbReference type="Pfam" id="PF12833">
    <property type="entry name" value="HTH_18"/>
    <property type="match status" value="1"/>
</dbReference>
<dbReference type="PROSITE" id="PS01124">
    <property type="entry name" value="HTH_ARAC_FAMILY_2"/>
    <property type="match status" value="1"/>
</dbReference>
<keyword evidence="2" id="KW-0238">DNA-binding</keyword>
<evidence type="ECO:0000256" key="1">
    <source>
        <dbReference type="ARBA" id="ARBA00023015"/>
    </source>
</evidence>
<reference evidence="5 6" key="1">
    <citation type="journal article" date="2012" name="J. Bacteriol.">
        <title>Genome sequence of an alkane-degrading bacterium, Alcanivorax pacificus type strain W11-5, isolated from deep sea sediment.</title>
        <authorList>
            <person name="Lai Q."/>
            <person name="Shao Z."/>
        </authorList>
    </citation>
    <scope>NUCLEOTIDE SEQUENCE [LARGE SCALE GENOMIC DNA]</scope>
    <source>
        <strain evidence="5 6">W11-5</strain>
    </source>
</reference>
<dbReference type="Pfam" id="PF12625">
    <property type="entry name" value="Arabinose_bd"/>
    <property type="match status" value="1"/>
</dbReference>
<dbReference type="PANTHER" id="PTHR47894">
    <property type="entry name" value="HTH-TYPE TRANSCRIPTIONAL REGULATOR GADX"/>
    <property type="match status" value="1"/>
</dbReference>
<dbReference type="InterPro" id="IPR018060">
    <property type="entry name" value="HTH_AraC"/>
</dbReference>
<evidence type="ECO:0000256" key="2">
    <source>
        <dbReference type="ARBA" id="ARBA00023125"/>
    </source>
</evidence>
<dbReference type="STRING" id="391936.S7S_05945"/>
<evidence type="ECO:0000256" key="3">
    <source>
        <dbReference type="ARBA" id="ARBA00023163"/>
    </source>
</evidence>
<sequence length="337" mass="37232">MWSNLLPASVLPGLLELAMKGRLNIQAMFERVGIDPDSVGRRDQYISLAQLDALLSEAFTAVEHEPFFGLRVGRDNHYGNLDLLGNLMATANTLGEALELLLHYKNLMVPYMQLSLGEANGGVRLAGSSDGSLNFTRLRAHNEAVVATMVAIGRSLTGDRLGLLAVEFCHSAPPDTAPYDDYFAVPQRFDQPENAILVRPETLSLPLAGAYPDYHQRLRRQADRLLASLSRAQGMAMQVRNVLGQRLGGEDTAIADVAAALNLSARTLQRRLRQENVSFAGLRDAVRHDYARKALLADGCDMEQLAADLGFSDIANFYHAFKRWEGCAPGEYRRRHR</sequence>
<organism evidence="5 6">
    <name type="scientific">Isoalcanivorax pacificus W11-5</name>
    <dbReference type="NCBI Taxonomy" id="391936"/>
    <lineage>
        <taxon>Bacteria</taxon>
        <taxon>Pseudomonadati</taxon>
        <taxon>Pseudomonadota</taxon>
        <taxon>Gammaproteobacteria</taxon>
        <taxon>Oceanospirillales</taxon>
        <taxon>Alcanivoracaceae</taxon>
        <taxon>Isoalcanivorax</taxon>
    </lineage>
</organism>
<keyword evidence="3" id="KW-0804">Transcription</keyword>
<protein>
    <submittedName>
        <fullName evidence="5">AraC family transcriptional regulator</fullName>
    </submittedName>
</protein>
<dbReference type="PANTHER" id="PTHR47894:SF1">
    <property type="entry name" value="HTH-TYPE TRANSCRIPTIONAL REGULATOR VQSM"/>
    <property type="match status" value="1"/>
</dbReference>
<dbReference type="AlphaFoldDB" id="A0A0B4XMQ6"/>
<dbReference type="Gene3D" id="1.10.10.60">
    <property type="entry name" value="Homeodomain-like"/>
    <property type="match status" value="1"/>
</dbReference>
<dbReference type="InterPro" id="IPR009057">
    <property type="entry name" value="Homeodomain-like_sf"/>
</dbReference>
<dbReference type="OrthoDB" id="5722175at2"/>
<dbReference type="HOGENOM" id="CLU_047522_1_3_6"/>
<evidence type="ECO:0000259" key="4">
    <source>
        <dbReference type="PROSITE" id="PS01124"/>
    </source>
</evidence>
<dbReference type="SMART" id="SM00342">
    <property type="entry name" value="HTH_ARAC"/>
    <property type="match status" value="1"/>
</dbReference>
<evidence type="ECO:0000313" key="5">
    <source>
        <dbReference type="EMBL" id="AJD47607.1"/>
    </source>
</evidence>
<feature type="domain" description="HTH araC/xylS-type" evidence="4">
    <location>
        <begin position="237"/>
        <end position="335"/>
    </location>
</feature>
<keyword evidence="1" id="KW-0805">Transcription regulation</keyword>
<dbReference type="GO" id="GO:0000976">
    <property type="term" value="F:transcription cis-regulatory region binding"/>
    <property type="evidence" value="ECO:0007669"/>
    <property type="project" value="TreeGrafter"/>
</dbReference>
<dbReference type="RefSeq" id="WP_008737950.1">
    <property type="nucleotide sequence ID" value="NZ_CP004387.1"/>
</dbReference>
<dbReference type="KEGG" id="apac:S7S_05945"/>
<dbReference type="EMBL" id="CP004387">
    <property type="protein sequence ID" value="AJD47607.1"/>
    <property type="molecule type" value="Genomic_DNA"/>
</dbReference>